<proteinExistence type="predicted"/>
<name>A0ACA9SIJ4_9GLOM</name>
<comment type="caution">
    <text evidence="1">The sequence shown here is derived from an EMBL/GenBank/DDBJ whole genome shotgun (WGS) entry which is preliminary data.</text>
</comment>
<feature type="non-terminal residue" evidence="1">
    <location>
        <position position="216"/>
    </location>
</feature>
<reference evidence="1" key="1">
    <citation type="submission" date="2021-06" db="EMBL/GenBank/DDBJ databases">
        <authorList>
            <person name="Kallberg Y."/>
            <person name="Tangrot J."/>
            <person name="Rosling A."/>
        </authorList>
    </citation>
    <scope>NUCLEOTIDE SEQUENCE</scope>
    <source>
        <strain evidence="1">MA461A</strain>
    </source>
</reference>
<protein>
    <submittedName>
        <fullName evidence="1">22477_t:CDS:1</fullName>
    </submittedName>
</protein>
<gene>
    <name evidence="1" type="ORF">RPERSI_LOCUS31652</name>
</gene>
<sequence>SQQTNKTVGSNKNSTNNKTSVNAVKNRQQQTQRLQTINFNLPIDRSFYMSKQPRSVGNFPGPPPMMPPGPFGPPFFSGPHLNMYDVNMLPIQPPMLPPEMHHMGNPYMNVPYEWNPTLAGPYGRPNVRNVWGESFTSPPEINKLTSVRDGTTSPNSPISQTGFENNNSLWTKNQWGNMNGGEGTSENKLNDQQPDQKLTNNRPSTFVPTPQQREGP</sequence>
<keyword evidence="2" id="KW-1185">Reference proteome</keyword>
<evidence type="ECO:0000313" key="2">
    <source>
        <dbReference type="Proteomes" id="UP000789920"/>
    </source>
</evidence>
<dbReference type="Proteomes" id="UP000789920">
    <property type="component" value="Unassembled WGS sequence"/>
</dbReference>
<accession>A0ACA9SIJ4</accession>
<organism evidence="1 2">
    <name type="scientific">Racocetra persica</name>
    <dbReference type="NCBI Taxonomy" id="160502"/>
    <lineage>
        <taxon>Eukaryota</taxon>
        <taxon>Fungi</taxon>
        <taxon>Fungi incertae sedis</taxon>
        <taxon>Mucoromycota</taxon>
        <taxon>Glomeromycotina</taxon>
        <taxon>Glomeromycetes</taxon>
        <taxon>Diversisporales</taxon>
        <taxon>Gigasporaceae</taxon>
        <taxon>Racocetra</taxon>
    </lineage>
</organism>
<evidence type="ECO:0000313" key="1">
    <source>
        <dbReference type="EMBL" id="CAG8840956.1"/>
    </source>
</evidence>
<dbReference type="EMBL" id="CAJVQC010128425">
    <property type="protein sequence ID" value="CAG8840956.1"/>
    <property type="molecule type" value="Genomic_DNA"/>
</dbReference>
<feature type="non-terminal residue" evidence="1">
    <location>
        <position position="1"/>
    </location>
</feature>